<keyword evidence="6" id="KW-1185">Reference proteome</keyword>
<dbReference type="InterPro" id="IPR014044">
    <property type="entry name" value="CAP_dom"/>
</dbReference>
<comment type="caution">
    <text evidence="5">The sequence shown here is derived from an EMBL/GenBank/DDBJ whole genome shotgun (WGS) entry which is preliminary data.</text>
</comment>
<dbReference type="EMBL" id="CALNXI010002856">
    <property type="protein sequence ID" value="CAH3191126.1"/>
    <property type="molecule type" value="Genomic_DNA"/>
</dbReference>
<evidence type="ECO:0000259" key="4">
    <source>
        <dbReference type="PROSITE" id="PS50240"/>
    </source>
</evidence>
<dbReference type="PROSITE" id="PS50240">
    <property type="entry name" value="TRYPSIN_DOM"/>
    <property type="match status" value="1"/>
</dbReference>
<keyword evidence="2" id="KW-0645">Protease</keyword>
<evidence type="ECO:0000256" key="1">
    <source>
        <dbReference type="ARBA" id="ARBA00023157"/>
    </source>
</evidence>
<accession>A0ABN8SHK3</accession>
<dbReference type="CDD" id="cd00190">
    <property type="entry name" value="Tryp_SPc"/>
    <property type="match status" value="1"/>
</dbReference>
<dbReference type="InterPro" id="IPR001254">
    <property type="entry name" value="Trypsin_dom"/>
</dbReference>
<dbReference type="InterPro" id="IPR033116">
    <property type="entry name" value="TRYPSIN_SER"/>
</dbReference>
<sequence length="414" mass="45353">MAGPVERCQVPPKPGCICCEDIVRKWYSEKKNYDFQKGAPISVGQSTSHFNQVVWKSTKELGVGSARSEKHGLIVVARYNPMGSTGGPASFMDNVPPPSKLYSRMCLINSGNQSETTVIKITKVVQKFPAGAQPPEGPTPVPPTPAPSPPATTKPSRGAQETTMTCGIRKPSRIVGGEVAWPGAWPWQAGFKRNAEDTIFCGGSLINKEWVVTASHCVYDMLKYNKNTVLVVALGEFDKANKEEQEISVKTKKIIVHPNYSPTTFDYDIALVKLEAPLEEFSVYIRPVCMPTNEQKFDEKSKCYVTGFGRTQQGGELAGMLRMAKVPLVSQETCKEAYDEKLTDRMICAGFPKGGIDACQGDSGGPLSCLYEGRWYLTGVVSWGVGCAQPNAYGVYAKVQELYSWVDSTMKENQ</sequence>
<keyword evidence="2" id="KW-0378">Hydrolase</keyword>
<dbReference type="PROSITE" id="PS00134">
    <property type="entry name" value="TRYPSIN_HIS"/>
    <property type="match status" value="1"/>
</dbReference>
<dbReference type="InterPro" id="IPR018114">
    <property type="entry name" value="TRYPSIN_HIS"/>
</dbReference>
<dbReference type="InterPro" id="IPR009003">
    <property type="entry name" value="Peptidase_S1_PA"/>
</dbReference>
<keyword evidence="1" id="KW-1015">Disulfide bond</keyword>
<dbReference type="InterPro" id="IPR043504">
    <property type="entry name" value="Peptidase_S1_PA_chymotrypsin"/>
</dbReference>
<evidence type="ECO:0000256" key="2">
    <source>
        <dbReference type="RuleBase" id="RU363034"/>
    </source>
</evidence>
<dbReference type="Gene3D" id="2.40.10.10">
    <property type="entry name" value="Trypsin-like serine proteases"/>
    <property type="match status" value="1"/>
</dbReference>
<dbReference type="Pfam" id="PF00188">
    <property type="entry name" value="CAP"/>
    <property type="match status" value="1"/>
</dbReference>
<keyword evidence="2" id="KW-0720">Serine protease</keyword>
<dbReference type="InterPro" id="IPR035940">
    <property type="entry name" value="CAP_sf"/>
</dbReference>
<proteinExistence type="predicted"/>
<feature type="region of interest" description="Disordered" evidence="3">
    <location>
        <begin position="129"/>
        <end position="164"/>
    </location>
</feature>
<gene>
    <name evidence="5" type="ORF">PEVE_00021319</name>
</gene>
<evidence type="ECO:0000256" key="3">
    <source>
        <dbReference type="SAM" id="MobiDB-lite"/>
    </source>
</evidence>
<organism evidence="5 6">
    <name type="scientific">Porites evermanni</name>
    <dbReference type="NCBI Taxonomy" id="104178"/>
    <lineage>
        <taxon>Eukaryota</taxon>
        <taxon>Metazoa</taxon>
        <taxon>Cnidaria</taxon>
        <taxon>Anthozoa</taxon>
        <taxon>Hexacorallia</taxon>
        <taxon>Scleractinia</taxon>
        <taxon>Fungiina</taxon>
        <taxon>Poritidae</taxon>
        <taxon>Porites</taxon>
    </lineage>
</organism>
<dbReference type="SMART" id="SM00020">
    <property type="entry name" value="Tryp_SPc"/>
    <property type="match status" value="1"/>
</dbReference>
<feature type="compositionally biased region" description="Pro residues" evidence="3">
    <location>
        <begin position="135"/>
        <end position="152"/>
    </location>
</feature>
<dbReference type="SUPFAM" id="SSF55797">
    <property type="entry name" value="PR-1-like"/>
    <property type="match status" value="1"/>
</dbReference>
<dbReference type="Proteomes" id="UP001159427">
    <property type="component" value="Unassembled WGS sequence"/>
</dbReference>
<feature type="domain" description="Peptidase S1" evidence="4">
    <location>
        <begin position="174"/>
        <end position="411"/>
    </location>
</feature>
<reference evidence="5 6" key="1">
    <citation type="submission" date="2022-05" db="EMBL/GenBank/DDBJ databases">
        <authorList>
            <consortium name="Genoscope - CEA"/>
            <person name="William W."/>
        </authorList>
    </citation>
    <scope>NUCLEOTIDE SEQUENCE [LARGE SCALE GENOMIC DNA]</scope>
</reference>
<evidence type="ECO:0000313" key="6">
    <source>
        <dbReference type="Proteomes" id="UP001159427"/>
    </source>
</evidence>
<protein>
    <recommendedName>
        <fullName evidence="4">Peptidase S1 domain-containing protein</fullName>
    </recommendedName>
</protein>
<dbReference type="Pfam" id="PF00089">
    <property type="entry name" value="Trypsin"/>
    <property type="match status" value="1"/>
</dbReference>
<dbReference type="InterPro" id="IPR001314">
    <property type="entry name" value="Peptidase_S1A"/>
</dbReference>
<evidence type="ECO:0000313" key="5">
    <source>
        <dbReference type="EMBL" id="CAH3191126.1"/>
    </source>
</evidence>
<dbReference type="PANTHER" id="PTHR24252">
    <property type="entry name" value="ACROSIN-RELATED"/>
    <property type="match status" value="1"/>
</dbReference>
<dbReference type="SUPFAM" id="SSF50494">
    <property type="entry name" value="Trypsin-like serine proteases"/>
    <property type="match status" value="1"/>
</dbReference>
<dbReference type="PROSITE" id="PS00135">
    <property type="entry name" value="TRYPSIN_SER"/>
    <property type="match status" value="1"/>
</dbReference>
<dbReference type="PANTHER" id="PTHR24252:SF7">
    <property type="entry name" value="HYALIN"/>
    <property type="match status" value="1"/>
</dbReference>
<name>A0ABN8SHK3_9CNID</name>
<dbReference type="Gene3D" id="3.40.33.10">
    <property type="entry name" value="CAP"/>
    <property type="match status" value="1"/>
</dbReference>
<dbReference type="PRINTS" id="PR00722">
    <property type="entry name" value="CHYMOTRYPSIN"/>
</dbReference>